<dbReference type="Pfam" id="PF13649">
    <property type="entry name" value="Methyltransf_25"/>
    <property type="match status" value="1"/>
</dbReference>
<sequence>MYNYYGSLASKVYDMTKPVGASINGDIDYYMDRLDGIGGMILEAGVGTGRLLLPLLKEGFKVVGLDQSEEMLTKCRQNLSIHQLETPLHQGNLVDFDLGSNQFEAIIMPTSTFCLIESHELAMTVLKNFYRHLSPGGKVIIDLDLPFYPELNEVSTSSYEVTSEELITLERRIIEIDWLKQHTVSHLTYAQWDKGELVKQELQPFLLRWYGLNEFSMMLKAAGFNNISVSADYEFGVSPTDSNQTITFEAHK</sequence>
<protein>
    <submittedName>
        <fullName evidence="2">Class I SAM-dependent methyltransferase</fullName>
    </submittedName>
</protein>
<feature type="domain" description="Methyltransferase" evidence="1">
    <location>
        <begin position="41"/>
        <end position="137"/>
    </location>
</feature>
<dbReference type="RefSeq" id="WP_206967348.1">
    <property type="nucleotide sequence ID" value="NZ_JAFLVX010000025.1"/>
</dbReference>
<dbReference type="CDD" id="cd02440">
    <property type="entry name" value="AdoMet_MTases"/>
    <property type="match status" value="1"/>
</dbReference>
<dbReference type="Proteomes" id="UP000664857">
    <property type="component" value="Unassembled WGS sequence"/>
</dbReference>
<accession>A0ABS3HUH2</accession>
<dbReference type="Gene3D" id="3.40.50.150">
    <property type="entry name" value="Vaccinia Virus protein VP39"/>
    <property type="match status" value="1"/>
</dbReference>
<dbReference type="GO" id="GO:0008168">
    <property type="term" value="F:methyltransferase activity"/>
    <property type="evidence" value="ECO:0007669"/>
    <property type="project" value="UniProtKB-KW"/>
</dbReference>
<keyword evidence="2" id="KW-0808">Transferase</keyword>
<dbReference type="SUPFAM" id="SSF53335">
    <property type="entry name" value="S-adenosyl-L-methionine-dependent methyltransferases"/>
    <property type="match status" value="1"/>
</dbReference>
<keyword evidence="3" id="KW-1185">Reference proteome</keyword>
<proteinExistence type="predicted"/>
<reference evidence="2 3" key="1">
    <citation type="submission" date="2021-03" db="EMBL/GenBank/DDBJ databases">
        <title>Enterococcal diversity collection.</title>
        <authorList>
            <person name="Gilmore M.S."/>
            <person name="Schwartzman J."/>
            <person name="Van Tyne D."/>
            <person name="Martin M."/>
            <person name="Earl A.M."/>
            <person name="Manson A.L."/>
            <person name="Straub T."/>
            <person name="Salamzade R."/>
            <person name="Saavedra J."/>
            <person name="Lebreton F."/>
            <person name="Prichula J."/>
            <person name="Schaufler K."/>
            <person name="Gaca A."/>
            <person name="Sgardioli B."/>
            <person name="Wagenaar J."/>
            <person name="Strong T."/>
        </authorList>
    </citation>
    <scope>NUCLEOTIDE SEQUENCE [LARGE SCALE GENOMIC DNA]</scope>
    <source>
        <strain evidence="2 3">DIV0080</strain>
    </source>
</reference>
<keyword evidence="2" id="KW-0489">Methyltransferase</keyword>
<dbReference type="InterPro" id="IPR029063">
    <property type="entry name" value="SAM-dependent_MTases_sf"/>
</dbReference>
<gene>
    <name evidence="2" type="ORF">DOK76_10000</name>
</gene>
<dbReference type="PANTHER" id="PTHR43591:SF110">
    <property type="entry name" value="RHODANESE DOMAIN-CONTAINING PROTEIN"/>
    <property type="match status" value="1"/>
</dbReference>
<organism evidence="2 3">
    <name type="scientific">Candidatus Vagococcus giribetii</name>
    <dbReference type="NCBI Taxonomy" id="2230876"/>
    <lineage>
        <taxon>Bacteria</taxon>
        <taxon>Bacillati</taxon>
        <taxon>Bacillota</taxon>
        <taxon>Bacilli</taxon>
        <taxon>Lactobacillales</taxon>
        <taxon>Enterococcaceae</taxon>
        <taxon>Vagococcus</taxon>
    </lineage>
</organism>
<name>A0ABS3HUH2_9ENTE</name>
<evidence type="ECO:0000259" key="1">
    <source>
        <dbReference type="Pfam" id="PF13649"/>
    </source>
</evidence>
<evidence type="ECO:0000313" key="3">
    <source>
        <dbReference type="Proteomes" id="UP000664857"/>
    </source>
</evidence>
<dbReference type="Gene3D" id="2.20.25.110">
    <property type="entry name" value="S-adenosyl-L-methionine-dependent methyltransferases"/>
    <property type="match status" value="1"/>
</dbReference>
<dbReference type="PANTHER" id="PTHR43591">
    <property type="entry name" value="METHYLTRANSFERASE"/>
    <property type="match status" value="1"/>
</dbReference>
<dbReference type="GO" id="GO:0032259">
    <property type="term" value="P:methylation"/>
    <property type="evidence" value="ECO:0007669"/>
    <property type="project" value="UniProtKB-KW"/>
</dbReference>
<comment type="caution">
    <text evidence="2">The sequence shown here is derived from an EMBL/GenBank/DDBJ whole genome shotgun (WGS) entry which is preliminary data.</text>
</comment>
<evidence type="ECO:0000313" key="2">
    <source>
        <dbReference type="EMBL" id="MBO0477406.1"/>
    </source>
</evidence>
<dbReference type="InterPro" id="IPR041698">
    <property type="entry name" value="Methyltransf_25"/>
</dbReference>
<dbReference type="EMBL" id="JAFLVX010000025">
    <property type="protein sequence ID" value="MBO0477406.1"/>
    <property type="molecule type" value="Genomic_DNA"/>
</dbReference>